<dbReference type="InterPro" id="IPR018244">
    <property type="entry name" value="Allrgn_V5/Tpx1_CS"/>
</dbReference>
<feature type="chain" id="PRO_5040783940" description="SCP domain-containing protein" evidence="2">
    <location>
        <begin position="19"/>
        <end position="288"/>
    </location>
</feature>
<organism evidence="4 5">
    <name type="scientific">Desmophyllum pertusum</name>
    <dbReference type="NCBI Taxonomy" id="174260"/>
    <lineage>
        <taxon>Eukaryota</taxon>
        <taxon>Metazoa</taxon>
        <taxon>Cnidaria</taxon>
        <taxon>Anthozoa</taxon>
        <taxon>Hexacorallia</taxon>
        <taxon>Scleractinia</taxon>
        <taxon>Caryophylliina</taxon>
        <taxon>Caryophylliidae</taxon>
        <taxon>Desmophyllum</taxon>
    </lineage>
</organism>
<reference evidence="4" key="1">
    <citation type="submission" date="2023-01" db="EMBL/GenBank/DDBJ databases">
        <title>Genome assembly of the deep-sea coral Lophelia pertusa.</title>
        <authorList>
            <person name="Herrera S."/>
            <person name="Cordes E."/>
        </authorList>
    </citation>
    <scope>NUCLEOTIDE SEQUENCE</scope>
    <source>
        <strain evidence="4">USNM1676648</strain>
        <tissue evidence="4">Polyp</tissue>
    </source>
</reference>
<accession>A0A9W9ZAR3</accession>
<dbReference type="InterPro" id="IPR001283">
    <property type="entry name" value="CRISP-related"/>
</dbReference>
<evidence type="ECO:0000259" key="3">
    <source>
        <dbReference type="SMART" id="SM00198"/>
    </source>
</evidence>
<sequence>MRIHNGFVIFLLCVLVVAETNPDKAKANDVEKKKEGSLEEVRNSEEEREVKEDEHLLEKTESNEIKGEHKRGGWRQVRQNAAGRPGGKIRNAAGKGRKRRSGEGGRKRRSGEGGRKRRNGEGGRKRRSGGNGGGGRRRSGGGTGGSRRRSLKDHNTKRAQHGSPDLVWDNALANDAKRWADHLASKTGGIGNPHEPNIDEGENIAMGTGITPQGACATAVKLWYDEIKYYTKPGFNPRTGHFTQVVWKSSTKLGMAAVKTKDGKAYWVVARYKPPGNVGGQFEQNVSV</sequence>
<feature type="compositionally biased region" description="Basic and acidic residues" evidence="1">
    <location>
        <begin position="26"/>
        <end position="71"/>
    </location>
</feature>
<dbReference type="FunFam" id="3.40.33.10:FF:000010">
    <property type="entry name" value="Predicted protein"/>
    <property type="match status" value="1"/>
</dbReference>
<dbReference type="InterPro" id="IPR035940">
    <property type="entry name" value="CAP_sf"/>
</dbReference>
<evidence type="ECO:0000313" key="4">
    <source>
        <dbReference type="EMBL" id="KAJ7377243.1"/>
    </source>
</evidence>
<dbReference type="Pfam" id="PF00188">
    <property type="entry name" value="CAP"/>
    <property type="match status" value="1"/>
</dbReference>
<feature type="compositionally biased region" description="Basic and acidic residues" evidence="1">
    <location>
        <begin position="101"/>
        <end position="123"/>
    </location>
</feature>
<keyword evidence="5" id="KW-1185">Reference proteome</keyword>
<keyword evidence="2" id="KW-0732">Signal</keyword>
<dbReference type="Gene3D" id="3.40.33.10">
    <property type="entry name" value="CAP"/>
    <property type="match status" value="1"/>
</dbReference>
<protein>
    <recommendedName>
        <fullName evidence="3">SCP domain-containing protein</fullName>
    </recommendedName>
</protein>
<feature type="domain" description="SCP" evidence="3">
    <location>
        <begin position="145"/>
        <end position="280"/>
    </location>
</feature>
<name>A0A9W9ZAR3_9CNID</name>
<evidence type="ECO:0000256" key="2">
    <source>
        <dbReference type="SAM" id="SignalP"/>
    </source>
</evidence>
<dbReference type="InterPro" id="IPR034113">
    <property type="entry name" value="SCP_GAPR1-like"/>
</dbReference>
<dbReference type="GO" id="GO:0005576">
    <property type="term" value="C:extracellular region"/>
    <property type="evidence" value="ECO:0007669"/>
    <property type="project" value="InterPro"/>
</dbReference>
<dbReference type="EMBL" id="MU826381">
    <property type="protein sequence ID" value="KAJ7377243.1"/>
    <property type="molecule type" value="Genomic_DNA"/>
</dbReference>
<comment type="caution">
    <text evidence="4">The sequence shown here is derived from an EMBL/GenBank/DDBJ whole genome shotgun (WGS) entry which is preliminary data.</text>
</comment>
<feature type="compositionally biased region" description="Basic residues" evidence="1">
    <location>
        <begin position="146"/>
        <end position="160"/>
    </location>
</feature>
<dbReference type="PRINTS" id="PR00837">
    <property type="entry name" value="V5TPXLIKE"/>
</dbReference>
<dbReference type="PANTHER" id="PTHR10334">
    <property type="entry name" value="CYSTEINE-RICH SECRETORY PROTEIN-RELATED"/>
    <property type="match status" value="1"/>
</dbReference>
<feature type="signal peptide" evidence="2">
    <location>
        <begin position="1"/>
        <end position="18"/>
    </location>
</feature>
<dbReference type="SUPFAM" id="SSF55797">
    <property type="entry name" value="PR-1-like"/>
    <property type="match status" value="1"/>
</dbReference>
<feature type="region of interest" description="Disordered" evidence="1">
    <location>
        <begin position="26"/>
        <end position="168"/>
    </location>
</feature>
<dbReference type="AlphaFoldDB" id="A0A9W9ZAR3"/>
<feature type="compositionally biased region" description="Gly residues" evidence="1">
    <location>
        <begin position="129"/>
        <end position="145"/>
    </location>
</feature>
<dbReference type="CDD" id="cd05382">
    <property type="entry name" value="CAP_GAPR1-like"/>
    <property type="match status" value="1"/>
</dbReference>
<gene>
    <name evidence="4" type="ORF">OS493_030054</name>
</gene>
<dbReference type="OrthoDB" id="5950291at2759"/>
<dbReference type="InterPro" id="IPR014044">
    <property type="entry name" value="CAP_dom"/>
</dbReference>
<dbReference type="PROSITE" id="PS01009">
    <property type="entry name" value="CRISP_1"/>
    <property type="match status" value="1"/>
</dbReference>
<dbReference type="SMART" id="SM00198">
    <property type="entry name" value="SCP"/>
    <property type="match status" value="1"/>
</dbReference>
<evidence type="ECO:0000256" key="1">
    <source>
        <dbReference type="SAM" id="MobiDB-lite"/>
    </source>
</evidence>
<evidence type="ECO:0000313" key="5">
    <source>
        <dbReference type="Proteomes" id="UP001163046"/>
    </source>
</evidence>
<dbReference type="Proteomes" id="UP001163046">
    <property type="component" value="Unassembled WGS sequence"/>
</dbReference>
<proteinExistence type="predicted"/>